<dbReference type="PROSITE" id="PS50862">
    <property type="entry name" value="AA_TRNA_LIGASE_II"/>
    <property type="match status" value="1"/>
</dbReference>
<name>A0ABS5HKG2_9BACT</name>
<keyword evidence="16" id="KW-1185">Reference proteome</keyword>
<evidence type="ECO:0000256" key="7">
    <source>
        <dbReference type="ARBA" id="ARBA00022833"/>
    </source>
</evidence>
<comment type="similarity">
    <text evidence="1 13">Belongs to the class-II aminoacyl-tRNA synthetase family.</text>
</comment>
<evidence type="ECO:0000256" key="6">
    <source>
        <dbReference type="ARBA" id="ARBA00022741"/>
    </source>
</evidence>
<dbReference type="InterPro" id="IPR006195">
    <property type="entry name" value="aa-tRNA-synth_II"/>
</dbReference>
<gene>
    <name evidence="13" type="primary">thrS</name>
    <name evidence="15" type="ORF">KDD93_08710</name>
</gene>
<dbReference type="NCBIfam" id="TIGR00418">
    <property type="entry name" value="thrS"/>
    <property type="match status" value="1"/>
</dbReference>
<dbReference type="SMART" id="SM00863">
    <property type="entry name" value="tRNA_SAD"/>
    <property type="match status" value="1"/>
</dbReference>
<dbReference type="Gene3D" id="3.30.54.20">
    <property type="match status" value="1"/>
</dbReference>
<feature type="binding site" evidence="13">
    <location>
        <position position="481"/>
    </location>
    <ligand>
        <name>Zn(2+)</name>
        <dbReference type="ChEBI" id="CHEBI:29105"/>
        <note>catalytic</note>
    </ligand>
</feature>
<sequence>MMSDIIAYKLNGEIVDTQSIAGRESVAKPIYFDNSPDALNVIRHSCAHLMAQAIKSLYPEAKFFVGPNVEDGFYYDFRVDESGTKLSETDLTAIEKKMKELAEARLDIVKSCNTKAFMSNKFKNDDLKQEVLKRIPDGEVSSYSQGDFEDLCRGPHLPNTKFLRFFKLTRVAGAYLGGDENREMLNRIYGTAYADKESLKEYITMVEEAKKRDHRKLGVEMKLFSFDDEIGSGLALWLPNGGRLRSKIEQLLYKAHRERGYEPVRGPELLKSDVWKRSGHYANYKENMYFTTIDEQEYGIKPMNCVGHLKVYQTDIRSYRDLPLKFFEYGVVHRHEKSGVLHGLFRVREFAQDDSHIFCMPSQIKGEILEILSFAGAIMKSFGFEYEMEISTKPAKAIGSDEIWEIATKALKEALDENGFKYGIDEGGGAFYGPKIDIKITDALKRKWQCGTIQVDFNLPERFDLGYIDSNNERQRPVMLHRALLGSFERFIGILIEHTGGELPFFIAPTQVVIVPINDAHNEYAKKVARELRKVGVDTEISNKNESLNKRIRTAEKQRVPMIAVLGDAEVENESIALRDRQARTQSELSLVEFINLTKDKLNEVHF</sequence>
<dbReference type="EC" id="6.1.1.3" evidence="13"/>
<feature type="region of interest" description="Catalytic" evidence="13">
    <location>
        <begin position="213"/>
        <end position="504"/>
    </location>
</feature>
<keyword evidence="9 13" id="KW-0694">RNA-binding</keyword>
<dbReference type="Gene3D" id="3.30.930.10">
    <property type="entry name" value="Bira Bifunctional Protein, Domain 2"/>
    <property type="match status" value="1"/>
</dbReference>
<dbReference type="SUPFAM" id="SSF55186">
    <property type="entry name" value="ThrRS/AlaRS common domain"/>
    <property type="match status" value="1"/>
</dbReference>
<keyword evidence="5 13" id="KW-0479">Metal-binding</keyword>
<keyword evidence="11 13" id="KW-0030">Aminoacyl-tRNA synthetase</keyword>
<dbReference type="PANTHER" id="PTHR11451:SF44">
    <property type="entry name" value="THREONINE--TRNA LIGASE, CHLOROPLASTIC_MITOCHONDRIAL 2"/>
    <property type="match status" value="1"/>
</dbReference>
<dbReference type="SUPFAM" id="SSF55681">
    <property type="entry name" value="Class II aaRS and biotin synthetases"/>
    <property type="match status" value="1"/>
</dbReference>
<dbReference type="InterPro" id="IPR002314">
    <property type="entry name" value="aa-tRNA-synt_IIb"/>
</dbReference>
<keyword evidence="3 13" id="KW-0820">tRNA-binding</keyword>
<dbReference type="Pfam" id="PF03129">
    <property type="entry name" value="HGTP_anticodon"/>
    <property type="match status" value="1"/>
</dbReference>
<evidence type="ECO:0000256" key="8">
    <source>
        <dbReference type="ARBA" id="ARBA00022840"/>
    </source>
</evidence>
<evidence type="ECO:0000256" key="4">
    <source>
        <dbReference type="ARBA" id="ARBA00022598"/>
    </source>
</evidence>
<proteinExistence type="inferred from homology"/>
<keyword evidence="2 13" id="KW-0963">Cytoplasm</keyword>
<dbReference type="InterPro" id="IPR018163">
    <property type="entry name" value="Thr/Ala-tRNA-synth_IIc_edit"/>
</dbReference>
<protein>
    <recommendedName>
        <fullName evidence="13">Threonine--tRNA ligase</fullName>
        <ecNumber evidence="13">6.1.1.3</ecNumber>
    </recommendedName>
    <alternativeName>
        <fullName evidence="13">Threonyl-tRNA synthetase</fullName>
        <shortName evidence="13">ThrRS</shortName>
    </alternativeName>
</protein>
<dbReference type="InterPro" id="IPR045864">
    <property type="entry name" value="aa-tRNA-synth_II/BPL/LPL"/>
</dbReference>
<comment type="subcellular location">
    <subcellularLocation>
        <location evidence="13">Cytoplasm</location>
    </subcellularLocation>
</comment>
<dbReference type="InterPro" id="IPR033728">
    <property type="entry name" value="ThrRS_core"/>
</dbReference>
<dbReference type="PANTHER" id="PTHR11451">
    <property type="entry name" value="THREONINE-TRNA LIGASE"/>
    <property type="match status" value="1"/>
</dbReference>
<dbReference type="EMBL" id="JAGSSW010000010">
    <property type="protein sequence ID" value="MBR8464638.1"/>
    <property type="molecule type" value="Genomic_DNA"/>
</dbReference>
<dbReference type="SUPFAM" id="SSF52954">
    <property type="entry name" value="Class II aaRS ABD-related"/>
    <property type="match status" value="1"/>
</dbReference>
<comment type="subunit">
    <text evidence="13">Homodimer.</text>
</comment>
<keyword evidence="6 13" id="KW-0547">Nucleotide-binding</keyword>
<keyword evidence="7 13" id="KW-0862">Zinc</keyword>
<feature type="binding site" evidence="13">
    <location>
        <position position="305"/>
    </location>
    <ligand>
        <name>Zn(2+)</name>
        <dbReference type="ChEBI" id="CHEBI:29105"/>
        <note>catalytic</note>
    </ligand>
</feature>
<evidence type="ECO:0000256" key="2">
    <source>
        <dbReference type="ARBA" id="ARBA00022490"/>
    </source>
</evidence>
<keyword evidence="10 13" id="KW-0648">Protein biosynthesis</keyword>
<dbReference type="InterPro" id="IPR047246">
    <property type="entry name" value="ThrRS_anticodon"/>
</dbReference>
<evidence type="ECO:0000256" key="13">
    <source>
        <dbReference type="HAMAP-Rule" id="MF_00184"/>
    </source>
</evidence>
<dbReference type="Pfam" id="PF07973">
    <property type="entry name" value="tRNA_SAD"/>
    <property type="match status" value="1"/>
</dbReference>
<evidence type="ECO:0000256" key="1">
    <source>
        <dbReference type="ARBA" id="ARBA00008226"/>
    </source>
</evidence>
<dbReference type="GO" id="GO:0004829">
    <property type="term" value="F:threonine-tRNA ligase activity"/>
    <property type="evidence" value="ECO:0007669"/>
    <property type="project" value="UniProtKB-EC"/>
</dbReference>
<evidence type="ECO:0000256" key="9">
    <source>
        <dbReference type="ARBA" id="ARBA00022884"/>
    </source>
</evidence>
<dbReference type="Gene3D" id="3.30.980.10">
    <property type="entry name" value="Threonyl-trna Synthetase, Chain A, domain 2"/>
    <property type="match status" value="1"/>
</dbReference>
<keyword evidence="8 13" id="KW-0067">ATP-binding</keyword>
<dbReference type="InterPro" id="IPR004154">
    <property type="entry name" value="Anticodon-bd"/>
</dbReference>
<evidence type="ECO:0000259" key="14">
    <source>
        <dbReference type="PROSITE" id="PS50862"/>
    </source>
</evidence>
<comment type="caution">
    <text evidence="15">The sequence shown here is derived from an EMBL/GenBank/DDBJ whole genome shotgun (WGS) entry which is preliminary data.</text>
</comment>
<dbReference type="InterPro" id="IPR002320">
    <property type="entry name" value="Thr-tRNA-ligase_IIa"/>
</dbReference>
<keyword evidence="4 13" id="KW-0436">Ligase</keyword>
<dbReference type="InterPro" id="IPR012947">
    <property type="entry name" value="tRNA_SAD"/>
</dbReference>
<feature type="domain" description="Aminoacyl-transfer RNA synthetases class-II family profile" evidence="14">
    <location>
        <begin position="243"/>
        <end position="504"/>
    </location>
</feature>
<evidence type="ECO:0000256" key="10">
    <source>
        <dbReference type="ARBA" id="ARBA00022917"/>
    </source>
</evidence>
<evidence type="ECO:0000313" key="16">
    <source>
        <dbReference type="Proteomes" id="UP000682951"/>
    </source>
</evidence>
<dbReference type="InterPro" id="IPR036621">
    <property type="entry name" value="Anticodon-bd_dom_sf"/>
</dbReference>
<dbReference type="PRINTS" id="PR01047">
    <property type="entry name" value="TRNASYNTHTHR"/>
</dbReference>
<evidence type="ECO:0000256" key="11">
    <source>
        <dbReference type="ARBA" id="ARBA00023146"/>
    </source>
</evidence>
<evidence type="ECO:0000256" key="3">
    <source>
        <dbReference type="ARBA" id="ARBA00022555"/>
    </source>
</evidence>
<reference evidence="15 16" key="1">
    <citation type="submission" date="2021-04" db="EMBL/GenBank/DDBJ databases">
        <title>Molecular and phenotypic characterization and identification of bacterial isolates recovered from the Anatolian ground squirrels (Spermophilus xanthoprymnus) and which have the potential to form a new species in the Campylobacter genus.</title>
        <authorList>
            <person name="Aydin F."/>
            <person name="Abay S."/>
            <person name="Kayman T."/>
            <person name="Karakaya E."/>
            <person name="Mustak H.K."/>
            <person name="Mustak I.B."/>
            <person name="Bilgin N."/>
            <person name="Duzler A."/>
            <person name="Sahin O."/>
            <person name="Guran O."/>
            <person name="Saticioglu I.B."/>
        </authorList>
    </citation>
    <scope>NUCLEOTIDE SEQUENCE [LARGE SCALE GENOMIC DNA]</scope>
    <source>
        <strain evidence="16">faydin-G24</strain>
    </source>
</reference>
<dbReference type="CDD" id="cd00771">
    <property type="entry name" value="ThrRS_core"/>
    <property type="match status" value="1"/>
</dbReference>
<dbReference type="HAMAP" id="MF_00184">
    <property type="entry name" value="Thr_tRNA_synth"/>
    <property type="match status" value="1"/>
</dbReference>
<dbReference type="Pfam" id="PF00587">
    <property type="entry name" value="tRNA-synt_2b"/>
    <property type="match status" value="1"/>
</dbReference>
<accession>A0ABS5HKG2</accession>
<evidence type="ECO:0000313" key="15">
    <source>
        <dbReference type="EMBL" id="MBR8464638.1"/>
    </source>
</evidence>
<comment type="cofactor">
    <cofactor evidence="13">
        <name>Zn(2+)</name>
        <dbReference type="ChEBI" id="CHEBI:29105"/>
    </cofactor>
    <text evidence="13">Binds 1 zinc ion per subunit.</text>
</comment>
<organism evidence="15 16">
    <name type="scientific">Campylobacter anatolicus</name>
    <dbReference type="NCBI Taxonomy" id="2829105"/>
    <lineage>
        <taxon>Bacteria</taxon>
        <taxon>Pseudomonadati</taxon>
        <taxon>Campylobacterota</taxon>
        <taxon>Epsilonproteobacteria</taxon>
        <taxon>Campylobacterales</taxon>
        <taxon>Campylobacteraceae</taxon>
        <taxon>Campylobacter</taxon>
    </lineage>
</organism>
<comment type="catalytic activity">
    <reaction evidence="12 13">
        <text>tRNA(Thr) + L-threonine + ATP = L-threonyl-tRNA(Thr) + AMP + diphosphate + H(+)</text>
        <dbReference type="Rhea" id="RHEA:24624"/>
        <dbReference type="Rhea" id="RHEA-COMP:9670"/>
        <dbReference type="Rhea" id="RHEA-COMP:9704"/>
        <dbReference type="ChEBI" id="CHEBI:15378"/>
        <dbReference type="ChEBI" id="CHEBI:30616"/>
        <dbReference type="ChEBI" id="CHEBI:33019"/>
        <dbReference type="ChEBI" id="CHEBI:57926"/>
        <dbReference type="ChEBI" id="CHEBI:78442"/>
        <dbReference type="ChEBI" id="CHEBI:78534"/>
        <dbReference type="ChEBI" id="CHEBI:456215"/>
        <dbReference type="EC" id="6.1.1.3"/>
    </reaction>
</comment>
<dbReference type="Gene3D" id="3.40.50.800">
    <property type="entry name" value="Anticodon-binding domain"/>
    <property type="match status" value="1"/>
</dbReference>
<dbReference type="Proteomes" id="UP000682951">
    <property type="component" value="Unassembled WGS sequence"/>
</dbReference>
<evidence type="ECO:0000256" key="12">
    <source>
        <dbReference type="ARBA" id="ARBA00049515"/>
    </source>
</evidence>
<evidence type="ECO:0000256" key="5">
    <source>
        <dbReference type="ARBA" id="ARBA00022723"/>
    </source>
</evidence>
<dbReference type="CDD" id="cd00860">
    <property type="entry name" value="ThrRS_anticodon"/>
    <property type="match status" value="1"/>
</dbReference>
<feature type="binding site" evidence="13">
    <location>
        <position position="356"/>
    </location>
    <ligand>
        <name>Zn(2+)</name>
        <dbReference type="ChEBI" id="CHEBI:29105"/>
        <note>catalytic</note>
    </ligand>
</feature>